<accession>A0ABN3GRL8</accession>
<feature type="domain" description="Squalene cyclase C-terminal" evidence="1">
    <location>
        <begin position="334"/>
        <end position="426"/>
    </location>
</feature>
<evidence type="ECO:0000259" key="1">
    <source>
        <dbReference type="Pfam" id="PF13243"/>
    </source>
</evidence>
<sequence>MSVDEEAIASAASLAAPLDARVDQGVQDLLESLAREPWGQVSASVYETARLVRLAPWLRGHAERVRWLLAAQRPDGGWGPPGGYALVPTLSATDALLSAGPREAAERGLRFLHRLLSEVPSIPDTPAADLIVPALVEQINERTAQALPLPHGMDGTRLAAVRRWFEARAAVPEKLLHALEVLGDAARGAPSVRPVGPGSVGASPAATAAWIGDQRPPAVSSYLAAAMHPHGGAVPCATPITVFERAWVLGGLARAGVRFTAPAEMVASLTANWGPTGTAAGPGLPADADTTAVVLFALGELGHRVDPGVLREYDVGEFFCTWPGEDGFSVTTNAHVLDAFGVCGQVDVTDRISSWLCAQQEPDGSWRDRWHSSPYYATACCVLALTRFGRGPAVAAAVARAAEWVAATGRHDGSWGRWSGTREETAYAVHVLLLAGHRPRTDLAATARYLTGTHPADPPLWHDKDLYAPHAIVRAAALAAQHLIMQHRN</sequence>
<dbReference type="Proteomes" id="UP001501444">
    <property type="component" value="Unassembled WGS sequence"/>
</dbReference>
<dbReference type="InterPro" id="IPR050148">
    <property type="entry name" value="Terpene_synthase-like"/>
</dbReference>
<gene>
    <name evidence="2" type="ORF">GCM10010170_053430</name>
</gene>
<dbReference type="Pfam" id="PF13243">
    <property type="entry name" value="SQHop_cyclase_C"/>
    <property type="match status" value="1"/>
</dbReference>
<organism evidence="2 3">
    <name type="scientific">Dactylosporangium salmoneum</name>
    <dbReference type="NCBI Taxonomy" id="53361"/>
    <lineage>
        <taxon>Bacteria</taxon>
        <taxon>Bacillati</taxon>
        <taxon>Actinomycetota</taxon>
        <taxon>Actinomycetes</taxon>
        <taxon>Micromonosporales</taxon>
        <taxon>Micromonosporaceae</taxon>
        <taxon>Dactylosporangium</taxon>
    </lineage>
</organism>
<dbReference type="InterPro" id="IPR008930">
    <property type="entry name" value="Terpenoid_cyclase/PrenylTrfase"/>
</dbReference>
<reference evidence="2 3" key="1">
    <citation type="journal article" date="2019" name="Int. J. Syst. Evol. Microbiol.">
        <title>The Global Catalogue of Microorganisms (GCM) 10K type strain sequencing project: providing services to taxonomists for standard genome sequencing and annotation.</title>
        <authorList>
            <consortium name="The Broad Institute Genomics Platform"/>
            <consortium name="The Broad Institute Genome Sequencing Center for Infectious Disease"/>
            <person name="Wu L."/>
            <person name="Ma J."/>
        </authorList>
    </citation>
    <scope>NUCLEOTIDE SEQUENCE [LARGE SCALE GENOMIC DNA]</scope>
    <source>
        <strain evidence="2 3">JCM 3272</strain>
    </source>
</reference>
<dbReference type="PANTHER" id="PTHR31739:SF25">
    <property type="entry name" value="(E,E)-GERANYLLINALOOL SYNTHASE"/>
    <property type="match status" value="1"/>
</dbReference>
<comment type="caution">
    <text evidence="2">The sequence shown here is derived from an EMBL/GenBank/DDBJ whole genome shotgun (WGS) entry which is preliminary data.</text>
</comment>
<dbReference type="Gene3D" id="1.50.10.160">
    <property type="match status" value="1"/>
</dbReference>
<keyword evidence="3" id="KW-1185">Reference proteome</keyword>
<dbReference type="EMBL" id="BAAARV010000046">
    <property type="protein sequence ID" value="GAA2359221.1"/>
    <property type="molecule type" value="Genomic_DNA"/>
</dbReference>
<dbReference type="PANTHER" id="PTHR31739">
    <property type="entry name" value="ENT-COPALYL DIPHOSPHATE SYNTHASE, CHLOROPLASTIC"/>
    <property type="match status" value="1"/>
</dbReference>
<protein>
    <recommendedName>
        <fullName evidence="1">Squalene cyclase C-terminal domain-containing protein</fullName>
    </recommendedName>
</protein>
<dbReference type="Gene3D" id="1.50.10.20">
    <property type="match status" value="1"/>
</dbReference>
<evidence type="ECO:0000313" key="2">
    <source>
        <dbReference type="EMBL" id="GAA2359221.1"/>
    </source>
</evidence>
<dbReference type="InterPro" id="IPR032696">
    <property type="entry name" value="SQ_cyclase_C"/>
</dbReference>
<dbReference type="RefSeq" id="WP_344615251.1">
    <property type="nucleotide sequence ID" value="NZ_BAAARV010000046.1"/>
</dbReference>
<proteinExistence type="predicted"/>
<name>A0ABN3GRL8_9ACTN</name>
<evidence type="ECO:0000313" key="3">
    <source>
        <dbReference type="Proteomes" id="UP001501444"/>
    </source>
</evidence>
<dbReference type="SUPFAM" id="SSF48239">
    <property type="entry name" value="Terpenoid cyclases/Protein prenyltransferases"/>
    <property type="match status" value="2"/>
</dbReference>